<sequence length="365" mass="38902">MNDPAPIRVALIGYGFAGQTFHAPLIGATPGLRLELVGSRDPAKVAHGLAARGLPPVAVVEDPFAAATDPRAELVVIATPNASHAPLARAALDAGKHVVIDKPFALDLRQARELSALAQQRGRLLSVFQNRRWDSDFLAVRGLIQDGRLGEVLHFESHIDRYRPQVRERWREQAGAGSGLWWDLGPHLVDQALLVFGLPQRVSASLAVQRDGAQVADWAHVVLEYGRRRAILHASMLVAGGSARFTVHGQRGSAVKTLADRQEAQLLAGMRPGAPEWGRDEDPLIVYDDAGTHRLPAPAGDQGRYYAGIRDAVLGRGANPVTPAQALAVMAVLETAEAAAAHGHGLSLPLSDAERAAFAADAISP</sequence>
<dbReference type="InterPro" id="IPR004104">
    <property type="entry name" value="Gfo/Idh/MocA-like_OxRdtase_C"/>
</dbReference>
<dbReference type="Gene3D" id="3.40.50.720">
    <property type="entry name" value="NAD(P)-binding Rossmann-like Domain"/>
    <property type="match status" value="1"/>
</dbReference>
<dbReference type="AlphaFoldDB" id="A0AAU8MNW3"/>
<dbReference type="InterPro" id="IPR000683">
    <property type="entry name" value="Gfo/Idh/MocA-like_OxRdtase_N"/>
</dbReference>
<gene>
    <name evidence="5" type="ORF">ABU614_15930</name>
</gene>
<dbReference type="Pfam" id="PF01408">
    <property type="entry name" value="GFO_IDH_MocA"/>
    <property type="match status" value="1"/>
</dbReference>
<reference evidence="5" key="1">
    <citation type="submission" date="2024-06" db="EMBL/GenBank/DDBJ databases">
        <authorList>
            <person name="Li S."/>
        </authorList>
    </citation>
    <scope>NUCLEOTIDE SEQUENCE</scope>
    <source>
        <strain evidence="5">SR10</strain>
    </source>
</reference>
<dbReference type="RefSeq" id="WP_363796757.1">
    <property type="nucleotide sequence ID" value="NZ_CP159925.1"/>
</dbReference>
<feature type="domain" description="Gfo/Idh/MocA-like oxidoreductase N-terminal" evidence="3">
    <location>
        <begin position="7"/>
        <end position="127"/>
    </location>
</feature>
<evidence type="ECO:0000256" key="2">
    <source>
        <dbReference type="ARBA" id="ARBA00023002"/>
    </source>
</evidence>
<dbReference type="InterPro" id="IPR051317">
    <property type="entry name" value="Gfo/Idh/MocA_oxidoreduct"/>
</dbReference>
<keyword evidence="2" id="KW-0560">Oxidoreductase</keyword>
<dbReference type="PANTHER" id="PTHR43708">
    <property type="entry name" value="CONSERVED EXPRESSED OXIDOREDUCTASE (EUROFUNG)"/>
    <property type="match status" value="1"/>
</dbReference>
<proteinExistence type="inferred from homology"/>
<dbReference type="EMBL" id="CP159925">
    <property type="protein sequence ID" value="XCO73870.1"/>
    <property type="molecule type" value="Genomic_DNA"/>
</dbReference>
<dbReference type="SUPFAM" id="SSF51735">
    <property type="entry name" value="NAD(P)-binding Rossmann-fold domains"/>
    <property type="match status" value="1"/>
</dbReference>
<name>A0AAU8MNW3_9GAMM</name>
<evidence type="ECO:0000313" key="5">
    <source>
        <dbReference type="EMBL" id="XCO73870.1"/>
    </source>
</evidence>
<dbReference type="NCBIfam" id="NF008607">
    <property type="entry name" value="PRK11579.1"/>
    <property type="match status" value="1"/>
</dbReference>
<dbReference type="GO" id="GO:0016491">
    <property type="term" value="F:oxidoreductase activity"/>
    <property type="evidence" value="ECO:0007669"/>
    <property type="project" value="UniProtKB-KW"/>
</dbReference>
<dbReference type="GO" id="GO:0000166">
    <property type="term" value="F:nucleotide binding"/>
    <property type="evidence" value="ECO:0007669"/>
    <property type="project" value="InterPro"/>
</dbReference>
<dbReference type="InterPro" id="IPR036291">
    <property type="entry name" value="NAD(P)-bd_dom_sf"/>
</dbReference>
<evidence type="ECO:0000259" key="4">
    <source>
        <dbReference type="Pfam" id="PF02894"/>
    </source>
</evidence>
<accession>A0AAU8MNW3</accession>
<comment type="similarity">
    <text evidence="1">Belongs to the Gfo/Idh/MocA family.</text>
</comment>
<protein>
    <submittedName>
        <fullName evidence="5">Oxidoreductase</fullName>
    </submittedName>
</protein>
<feature type="domain" description="Gfo/Idh/MocA-like oxidoreductase C-terminal" evidence="4">
    <location>
        <begin position="142"/>
        <end position="347"/>
    </location>
</feature>
<evidence type="ECO:0000259" key="3">
    <source>
        <dbReference type="Pfam" id="PF01408"/>
    </source>
</evidence>
<dbReference type="Gene3D" id="3.30.360.10">
    <property type="entry name" value="Dihydrodipicolinate Reductase, domain 2"/>
    <property type="match status" value="1"/>
</dbReference>
<evidence type="ECO:0000256" key="1">
    <source>
        <dbReference type="ARBA" id="ARBA00010928"/>
    </source>
</evidence>
<organism evidence="5">
    <name type="scientific">Lysobacter firmicutimachus</name>
    <dbReference type="NCBI Taxonomy" id="1792846"/>
    <lineage>
        <taxon>Bacteria</taxon>
        <taxon>Pseudomonadati</taxon>
        <taxon>Pseudomonadota</taxon>
        <taxon>Gammaproteobacteria</taxon>
        <taxon>Lysobacterales</taxon>
        <taxon>Lysobacteraceae</taxon>
        <taxon>Lysobacter</taxon>
    </lineage>
</organism>
<dbReference type="PANTHER" id="PTHR43708:SF5">
    <property type="entry name" value="CONSERVED EXPRESSED OXIDOREDUCTASE (EUROFUNG)-RELATED"/>
    <property type="match status" value="1"/>
</dbReference>
<dbReference type="Pfam" id="PF02894">
    <property type="entry name" value="GFO_IDH_MocA_C"/>
    <property type="match status" value="1"/>
</dbReference>